<dbReference type="Proteomes" id="UP001163603">
    <property type="component" value="Chromosome 11"/>
</dbReference>
<dbReference type="EMBL" id="CM047746">
    <property type="protein sequence ID" value="KAJ0021317.1"/>
    <property type="molecule type" value="Genomic_DNA"/>
</dbReference>
<keyword evidence="2" id="KW-1185">Reference proteome</keyword>
<evidence type="ECO:0000313" key="2">
    <source>
        <dbReference type="Proteomes" id="UP001163603"/>
    </source>
</evidence>
<accession>A0ACC0XSK7</accession>
<evidence type="ECO:0000313" key="1">
    <source>
        <dbReference type="EMBL" id="KAJ0021317.1"/>
    </source>
</evidence>
<protein>
    <submittedName>
        <fullName evidence="1">Uncharacterized protein</fullName>
    </submittedName>
</protein>
<reference evidence="2" key="1">
    <citation type="journal article" date="2023" name="G3 (Bethesda)">
        <title>Genome assembly and association tests identify interacting loci associated with vigor, precocity, and sex in interspecific pistachio rootstocks.</title>
        <authorList>
            <person name="Palmer W."/>
            <person name="Jacygrad E."/>
            <person name="Sagayaradj S."/>
            <person name="Cavanaugh K."/>
            <person name="Han R."/>
            <person name="Bertier L."/>
            <person name="Beede B."/>
            <person name="Kafkas S."/>
            <person name="Golino D."/>
            <person name="Preece J."/>
            <person name="Michelmore R."/>
        </authorList>
    </citation>
    <scope>NUCLEOTIDE SEQUENCE [LARGE SCALE GENOMIC DNA]</scope>
</reference>
<organism evidence="1 2">
    <name type="scientific">Pistacia integerrima</name>
    <dbReference type="NCBI Taxonomy" id="434235"/>
    <lineage>
        <taxon>Eukaryota</taxon>
        <taxon>Viridiplantae</taxon>
        <taxon>Streptophyta</taxon>
        <taxon>Embryophyta</taxon>
        <taxon>Tracheophyta</taxon>
        <taxon>Spermatophyta</taxon>
        <taxon>Magnoliopsida</taxon>
        <taxon>eudicotyledons</taxon>
        <taxon>Gunneridae</taxon>
        <taxon>Pentapetalae</taxon>
        <taxon>rosids</taxon>
        <taxon>malvids</taxon>
        <taxon>Sapindales</taxon>
        <taxon>Anacardiaceae</taxon>
        <taxon>Pistacia</taxon>
    </lineage>
</organism>
<name>A0ACC0XSK7_9ROSI</name>
<comment type="caution">
    <text evidence="1">The sequence shown here is derived from an EMBL/GenBank/DDBJ whole genome shotgun (WGS) entry which is preliminary data.</text>
</comment>
<proteinExistence type="predicted"/>
<gene>
    <name evidence="1" type="ORF">Pint_31277</name>
</gene>
<sequence length="172" mass="19818">MVSNAKIYKNGETSYSNNSSCTTLPPCKRMKHDHHHHHHHQYHNRNNNNNNNNVSAAKFKGVMPQQNGHWGAQIYANHQIIWLGTFKSEKEAAMAYDSAAIKIRGNDSHRNFPLTDSNNQEPNFQNQFTIEAILNMIRDGTYQPEFADFLRIQSQREHQNYTSGGTAKFLFT</sequence>